<dbReference type="NCBIfam" id="TIGR00099">
    <property type="entry name" value="Cof-subfamily"/>
    <property type="match status" value="1"/>
</dbReference>
<dbReference type="EMBL" id="JBHSUA010000018">
    <property type="protein sequence ID" value="MFC6397166.1"/>
    <property type="molecule type" value="Genomic_DNA"/>
</dbReference>
<evidence type="ECO:0000313" key="2">
    <source>
        <dbReference type="Proteomes" id="UP001596266"/>
    </source>
</evidence>
<dbReference type="SFLD" id="SFLDG01140">
    <property type="entry name" value="C2.B:_Phosphomannomutase_and_P"/>
    <property type="match status" value="1"/>
</dbReference>
<dbReference type="Gene3D" id="3.30.1240.10">
    <property type="match status" value="1"/>
</dbReference>
<proteinExistence type="predicted"/>
<dbReference type="RefSeq" id="WP_343884638.1">
    <property type="nucleotide sequence ID" value="NZ_BAAAKI010000003.1"/>
</dbReference>
<dbReference type="PROSITE" id="PS01229">
    <property type="entry name" value="COF_2"/>
    <property type="match status" value="1"/>
</dbReference>
<dbReference type="SUPFAM" id="SSF56784">
    <property type="entry name" value="HAD-like"/>
    <property type="match status" value="1"/>
</dbReference>
<dbReference type="InterPro" id="IPR023214">
    <property type="entry name" value="HAD_sf"/>
</dbReference>
<dbReference type="Proteomes" id="UP001596266">
    <property type="component" value="Unassembled WGS sequence"/>
</dbReference>
<dbReference type="InterPro" id="IPR036412">
    <property type="entry name" value="HAD-like_sf"/>
</dbReference>
<sequence>MKAVAIDLDGTLLRTGATFDTDRFERVLDACLAQGVHVVIASGRQYLSMKKMFARPDLLAFVSDNGAVVVDVDAEQVRVATVEPEVLAHAVALVDEHAELRAVASGPDGAWLRKDSPKIMIKAMHSAYENVGMVDSLTQIDGPVVKLHLITHEGQSWRLAEQLSASLDEHLVPVTTGHQGIDLIVPGRHKRWGLQALLDRWDVDWDDVVAFGDSGNDVEMLAAAGTSYAMAKAEESAIAVATHRAGSNEEAGVLVVLEDLLGIS</sequence>
<gene>
    <name evidence="1" type="ORF">ACFP57_09270</name>
</gene>
<reference evidence="2" key="1">
    <citation type="journal article" date="2019" name="Int. J. Syst. Evol. Microbiol.">
        <title>The Global Catalogue of Microorganisms (GCM) 10K type strain sequencing project: providing services to taxonomists for standard genome sequencing and annotation.</title>
        <authorList>
            <consortium name="The Broad Institute Genomics Platform"/>
            <consortium name="The Broad Institute Genome Sequencing Center for Infectious Disease"/>
            <person name="Wu L."/>
            <person name="Ma J."/>
        </authorList>
    </citation>
    <scope>NUCLEOTIDE SEQUENCE [LARGE SCALE GENOMIC DNA]</scope>
    <source>
        <strain evidence="2">CGMCC 1.15277</strain>
    </source>
</reference>
<dbReference type="Pfam" id="PF08282">
    <property type="entry name" value="Hydrolase_3"/>
    <property type="match status" value="1"/>
</dbReference>
<evidence type="ECO:0000313" key="1">
    <source>
        <dbReference type="EMBL" id="MFC6397166.1"/>
    </source>
</evidence>
<keyword evidence="2" id="KW-1185">Reference proteome</keyword>
<dbReference type="PANTHER" id="PTHR10000">
    <property type="entry name" value="PHOSPHOSERINE PHOSPHATASE"/>
    <property type="match status" value="1"/>
</dbReference>
<dbReference type="SFLD" id="SFLDS00003">
    <property type="entry name" value="Haloacid_Dehalogenase"/>
    <property type="match status" value="1"/>
</dbReference>
<keyword evidence="1" id="KW-0378">Hydrolase</keyword>
<dbReference type="GO" id="GO:0016787">
    <property type="term" value="F:hydrolase activity"/>
    <property type="evidence" value="ECO:0007669"/>
    <property type="project" value="UniProtKB-KW"/>
</dbReference>
<dbReference type="InterPro" id="IPR006379">
    <property type="entry name" value="HAD-SF_hydro_IIB"/>
</dbReference>
<comment type="caution">
    <text evidence="1">The sequence shown here is derived from an EMBL/GenBank/DDBJ whole genome shotgun (WGS) entry which is preliminary data.</text>
</comment>
<dbReference type="NCBIfam" id="TIGR01484">
    <property type="entry name" value="HAD-SF-IIB"/>
    <property type="match status" value="1"/>
</dbReference>
<protein>
    <submittedName>
        <fullName evidence="1">Cof-type HAD-IIB family hydrolase</fullName>
    </submittedName>
</protein>
<dbReference type="Gene3D" id="3.40.50.1000">
    <property type="entry name" value="HAD superfamily/HAD-like"/>
    <property type="match status" value="1"/>
</dbReference>
<accession>A0ABW1X5L1</accession>
<organism evidence="1 2">
    <name type="scientific">Luteococcus sanguinis</name>
    <dbReference type="NCBI Taxonomy" id="174038"/>
    <lineage>
        <taxon>Bacteria</taxon>
        <taxon>Bacillati</taxon>
        <taxon>Actinomycetota</taxon>
        <taxon>Actinomycetes</taxon>
        <taxon>Propionibacteriales</taxon>
        <taxon>Propionibacteriaceae</taxon>
        <taxon>Luteococcus</taxon>
    </lineage>
</organism>
<dbReference type="InterPro" id="IPR000150">
    <property type="entry name" value="Cof"/>
</dbReference>
<dbReference type="PANTHER" id="PTHR10000:SF53">
    <property type="entry name" value="5-AMINO-6-(5-PHOSPHO-D-RIBITYLAMINO)URACIL PHOSPHATASE YBJI-RELATED"/>
    <property type="match status" value="1"/>
</dbReference>
<name>A0ABW1X5L1_9ACTN</name>